<reference evidence="1 2" key="1">
    <citation type="submission" date="2019-12" db="EMBL/GenBank/DDBJ databases">
        <authorList>
            <person name="Alioto T."/>
            <person name="Alioto T."/>
            <person name="Gomez Garrido J."/>
        </authorList>
    </citation>
    <scope>NUCLEOTIDE SEQUENCE [LARGE SCALE GENOMIC DNA]</scope>
</reference>
<proteinExistence type="predicted"/>
<dbReference type="OrthoDB" id="2735536at2759"/>
<organism evidence="1 2">
    <name type="scientific">Olea europaea subsp. europaea</name>
    <dbReference type="NCBI Taxonomy" id="158383"/>
    <lineage>
        <taxon>Eukaryota</taxon>
        <taxon>Viridiplantae</taxon>
        <taxon>Streptophyta</taxon>
        <taxon>Embryophyta</taxon>
        <taxon>Tracheophyta</taxon>
        <taxon>Spermatophyta</taxon>
        <taxon>Magnoliopsida</taxon>
        <taxon>eudicotyledons</taxon>
        <taxon>Gunneridae</taxon>
        <taxon>Pentapetalae</taxon>
        <taxon>asterids</taxon>
        <taxon>lamiids</taxon>
        <taxon>Lamiales</taxon>
        <taxon>Oleaceae</taxon>
        <taxon>Oleeae</taxon>
        <taxon>Olea</taxon>
    </lineage>
</organism>
<dbReference type="Gramene" id="OE9A031308T1">
    <property type="protein sequence ID" value="OE9A031308C1"/>
    <property type="gene ID" value="OE9A031308"/>
</dbReference>
<gene>
    <name evidence="1" type="ORF">OLEA9_A031308</name>
</gene>
<protein>
    <submittedName>
        <fullName evidence="1">Dihydroflavonol 4-reductase</fullName>
    </submittedName>
</protein>
<dbReference type="EMBL" id="CACTIH010001853">
    <property type="protein sequence ID" value="CAA2966118.1"/>
    <property type="molecule type" value="Genomic_DNA"/>
</dbReference>
<keyword evidence="2" id="KW-1185">Reference proteome</keyword>
<accession>A0A8S0QEV6</accession>
<sequence>MAREELMNWFASHFAARLKCEPIRFDSQMRLIKPKSNLSHLTIVQITSILLYAVRAEGEEAAGQHSRSMTKYISTIFFSCFPEKAFHLLNQWESKDQFRLFRADLQEDGSFDEAVRGCDGVFHVAASMEFGVPASESANNIFCIVS</sequence>
<name>A0A8S0QEV6_OLEEU</name>
<evidence type="ECO:0000313" key="1">
    <source>
        <dbReference type="EMBL" id="CAA2966118.1"/>
    </source>
</evidence>
<dbReference type="Proteomes" id="UP000594638">
    <property type="component" value="Unassembled WGS sequence"/>
</dbReference>
<comment type="caution">
    <text evidence="1">The sequence shown here is derived from an EMBL/GenBank/DDBJ whole genome shotgun (WGS) entry which is preliminary data.</text>
</comment>
<dbReference type="SUPFAM" id="SSF51735">
    <property type="entry name" value="NAD(P)-binding Rossmann-fold domains"/>
    <property type="match status" value="1"/>
</dbReference>
<dbReference type="InterPro" id="IPR036291">
    <property type="entry name" value="NAD(P)-bd_dom_sf"/>
</dbReference>
<dbReference type="AlphaFoldDB" id="A0A8S0QEV6"/>
<dbReference type="Gene3D" id="3.40.50.720">
    <property type="entry name" value="NAD(P)-binding Rossmann-like Domain"/>
    <property type="match status" value="1"/>
</dbReference>
<evidence type="ECO:0000313" key="2">
    <source>
        <dbReference type="Proteomes" id="UP000594638"/>
    </source>
</evidence>